<evidence type="ECO:0000256" key="5">
    <source>
        <dbReference type="ARBA" id="ARBA00022741"/>
    </source>
</evidence>
<dbReference type="SUPFAM" id="SSF81321">
    <property type="entry name" value="Family A G protein-coupled receptor-like"/>
    <property type="match status" value="1"/>
</dbReference>
<feature type="region of interest" description="Disordered" evidence="9">
    <location>
        <begin position="2055"/>
        <end position="2079"/>
    </location>
</feature>
<feature type="transmembrane region" description="Helical" evidence="10">
    <location>
        <begin position="120"/>
        <end position="146"/>
    </location>
</feature>
<dbReference type="GO" id="GO:0016020">
    <property type="term" value="C:membrane"/>
    <property type="evidence" value="ECO:0007669"/>
    <property type="project" value="UniProtKB-SubCell"/>
</dbReference>
<keyword evidence="3" id="KW-0813">Transport</keyword>
<proteinExistence type="inferred from homology"/>
<feature type="transmembrane region" description="Helical" evidence="10">
    <location>
        <begin position="220"/>
        <end position="243"/>
    </location>
</feature>
<comment type="subcellular location">
    <subcellularLocation>
        <location evidence="1">Membrane</location>
        <topology evidence="1">Multi-pass membrane protein</topology>
    </subcellularLocation>
</comment>
<feature type="transmembrane region" description="Helical" evidence="10">
    <location>
        <begin position="1241"/>
        <end position="1262"/>
    </location>
</feature>
<dbReference type="InterPro" id="IPR056264">
    <property type="entry name" value="R2_ABCA1-4-like"/>
</dbReference>
<dbReference type="PROSITE" id="PS50262">
    <property type="entry name" value="G_PROTEIN_RECEP_F1_2"/>
    <property type="match status" value="1"/>
</dbReference>
<keyword evidence="4 10" id="KW-0812">Transmembrane</keyword>
<name>A0A814ZJX5_ADIRI</name>
<dbReference type="GO" id="GO:0140359">
    <property type="term" value="F:ABC-type transporter activity"/>
    <property type="evidence" value="ECO:0007669"/>
    <property type="project" value="InterPro"/>
</dbReference>
<feature type="compositionally biased region" description="Polar residues" evidence="9">
    <location>
        <begin position="2063"/>
        <end position="2079"/>
    </location>
</feature>
<keyword evidence="7 10" id="KW-1133">Transmembrane helix</keyword>
<dbReference type="Pfam" id="PF12698">
    <property type="entry name" value="ABC2_membrane_3"/>
    <property type="match status" value="2"/>
</dbReference>
<dbReference type="GO" id="GO:0005524">
    <property type="term" value="F:ATP binding"/>
    <property type="evidence" value="ECO:0007669"/>
    <property type="project" value="UniProtKB-KW"/>
</dbReference>
<reference evidence="13" key="1">
    <citation type="submission" date="2021-02" db="EMBL/GenBank/DDBJ databases">
        <authorList>
            <person name="Nowell W R."/>
        </authorList>
    </citation>
    <scope>NUCLEOTIDE SEQUENCE</scope>
</reference>
<dbReference type="FunFam" id="3.40.50.300:FF:000335">
    <property type="entry name" value="ATP binding cassette subfamily A member 5"/>
    <property type="match status" value="1"/>
</dbReference>
<dbReference type="Gene3D" id="1.20.1070.10">
    <property type="entry name" value="Rhodopsin 7-helix transmembrane proteins"/>
    <property type="match status" value="1"/>
</dbReference>
<dbReference type="SUPFAM" id="SSF52540">
    <property type="entry name" value="P-loop containing nucleoside triphosphate hydrolases"/>
    <property type="match status" value="2"/>
</dbReference>
<dbReference type="CDD" id="cd00637">
    <property type="entry name" value="7tm_classA_rhodopsin-like"/>
    <property type="match status" value="1"/>
</dbReference>
<feature type="transmembrane region" description="Helical" evidence="10">
    <location>
        <begin position="1439"/>
        <end position="1458"/>
    </location>
</feature>
<evidence type="ECO:0000313" key="14">
    <source>
        <dbReference type="Proteomes" id="UP000663852"/>
    </source>
</evidence>
<evidence type="ECO:0000256" key="10">
    <source>
        <dbReference type="SAM" id="Phobius"/>
    </source>
</evidence>
<protein>
    <submittedName>
        <fullName evidence="13">Uncharacterized protein</fullName>
    </submittedName>
</protein>
<organism evidence="13 14">
    <name type="scientific">Adineta ricciae</name>
    <name type="common">Rotifer</name>
    <dbReference type="NCBI Taxonomy" id="249248"/>
    <lineage>
        <taxon>Eukaryota</taxon>
        <taxon>Metazoa</taxon>
        <taxon>Spiralia</taxon>
        <taxon>Gnathifera</taxon>
        <taxon>Rotifera</taxon>
        <taxon>Eurotatoria</taxon>
        <taxon>Bdelloidea</taxon>
        <taxon>Adinetida</taxon>
        <taxon>Adinetidae</taxon>
        <taxon>Adineta</taxon>
    </lineage>
</organism>
<dbReference type="PANTHER" id="PTHR19229:SF250">
    <property type="entry name" value="ABC TRANSPORTER DOMAIN-CONTAINING PROTEIN-RELATED"/>
    <property type="match status" value="1"/>
</dbReference>
<feature type="domain" description="ABC transporter" evidence="12">
    <location>
        <begin position="882"/>
        <end position="1112"/>
    </location>
</feature>
<sequence length="2079" mass="237285">MFTLATILGVFNCGFNFIALLIFFFIIILGIRYRRDMRDISLVLTYNTCFAALLTCLAVSIMNTSNLSNGFLTFNFDFCRVWGLMYDMCQCSIYHSFYLQAFYRLCRVIFYKKKSLLSYSLFLTLVFAQWTLTILILLPPFFLGWYTPLPTEQYCLIPYLNYKAELYHILVLYVIPIVCISATYISITRYIRRSSRQPTMMLAINQQQRNLRDLTVMRRILALISVLIALRGPTIIFMVYAVIRGQMYEYTFGIVGLITALCMIFMGLMLIHITPQLRKNKLVSIVYRDNRIETQISAPGQAIQPPYNAQPSITAGERGEKSKANFAPLTSKYKKNSFENSEHFRERRVMMESQPNRPRRNGCLKFLGEYRALLVKMLILTKRKRGQTIAEFLLAYVFVGLLLGMRYLLDRSYYSPMQFPPFRPFDQMTMNSTLANTTYYYPSNLCTQTIVTNAITNLAANVPGFPNNVQVIPNSSISSLSNSTLGTIYAYIYFTNIDPLCSSASAMPDQVAYTLRMQENGLRYYRPQLVRPPMKDFLWKRAPEDYCQDNTTTLNYTTQFLGIQYFVDLSIIQYITGANPDQSSVYLNHFGCPAVYLDQLHAGFSFFVPLFYSIIYLVTFILNLGYIVEERANKTKEYLRIFGLRTWVNNLVWITRSMSIYFVLTGVATGLSMIVFGSTGTRATSVTRAVFNFTHWTLLWTILFVYSIEVSTFAVFFGQLFKRALLAKLLGVVLWIITFIDFYGTAPAAVRYILCLFPNAGLLFCIQVLQQFERRSSGMATFEHLYVNIFDYPLYIGVCLLLMLIYSVIYMFLAVYVERLNPGEFGVSQPWNYWLKKSYWTSSSSVRPTDAMNNMDPIDNHAVNGNHWIEMNQVEKKKSPAMTIDHLNKKFGKFQAVSNLTLEFFAGEVCTLLGHNGAGKTTTTFILVGMLEPTSGRVTIQGFDNQSQIEEVRHHLGFCPQYDILYNELSVEEHLELIAKMRHMDKEVMKESIETILQLIGLTNDRGTLSKDLSGGMKRRLSIGISLINDPKVIILDEPTSGIDPYNRRLIWTIIRKLKLTGKCVLLTTHFLEEADVLSDRIAIMSRGRLQANGTPDFLKQQTEFEYRLLMDKQDSCSSERITQFLREYVANVVLERESAAELVYGIKRGESKQIERLITGLEQQKQTIGINSYGLSMTTIEDVFLRLVLEEEEQEHGIVKTTLDDQVFRKQYERVSGFGLFCTRARALLVKRWHVSRRQVSLLLGFFLLPLLIEILTVAAVPTPQEIQSTLMSNERIPDAQVTLEPSIYNPQTIVAYANNDNNLVRTRLINYLTSTGASVDEITTDTVLSYVRNRYYQSEDIFINKYQTSYAAYNNGSSGSPILRMNSYFSTVSYHTMAVSLGVAATNLFQFYANSTNKSIITTNQPIITPTRGASYIAEVLSVLYCFEAFPISLFSFLNAIVATIFIGVLLLQLVTERLNNSKDLQLLTNLTKRTYWLSNWLFDFCICLILIALLTVIVEIGAQANPKSDAEVRVFRQSAAMGMFFFMWFMYVLASLPFVYVFSFIPKTSIMAFTNFFIINVIVCVVDAVASSVAVFTKNDNPAAGPTRTVTVITNIRWIFAVLLPSINLKHAISNILLHSNNDCIAVSNAMVGTTLAINEPWLSRQRPGVGSEFIIFIVQILFWWIILMIVENRLRIRQAWQRCCCSDEPYSSDDWNDSHLDEDVRRERQLLQQENETTKASVILVRDLVKRFQKKRGKSKNKQDYFAVNHVNFHVKQRACFGLLGANGAGKTTTFRMLVNDIKPSSGKIIINGKNINEMQRDLEIGFCPQFDWLVYDLSVFETLVLFARLKGVKGSEIHEMCKNMMTIFGLEMYENRLVQKLSGGNKRKVSAALAFMANPALVFLDEPTTGLDAAAKRKLWKVIRAARDVGLTIIMTSHSMEECEALCTKIGIMKTGQFMCLGTLQHLRYRFGNGYAIQVKVAGDDIEKVKQDLSANIPGIEYHEQHNEVLFCHIPFSSTTSNGTSSTRSSFNLGRVFELLNSRKEQKMIESYSVTQTTLEQIFVQLAGEDEDAESSDHPVQNQEDNFQPLTTRL</sequence>
<dbReference type="PROSITE" id="PS00211">
    <property type="entry name" value="ABC_TRANSPORTER_1"/>
    <property type="match status" value="1"/>
</dbReference>
<dbReference type="Pfam" id="PF23321">
    <property type="entry name" value="R1_ABCA1"/>
    <property type="match status" value="1"/>
</dbReference>
<feature type="transmembrane region" description="Helical" evidence="10">
    <location>
        <begin position="606"/>
        <end position="628"/>
    </location>
</feature>
<dbReference type="InterPro" id="IPR003593">
    <property type="entry name" value="AAA+_ATPase"/>
</dbReference>
<accession>A0A814ZJX5</accession>
<feature type="transmembrane region" description="Helical" evidence="10">
    <location>
        <begin position="249"/>
        <end position="271"/>
    </location>
</feature>
<comment type="caution">
    <text evidence="13">The sequence shown here is derived from an EMBL/GenBank/DDBJ whole genome shotgun (WGS) entry which is preliminary data.</text>
</comment>
<feature type="transmembrane region" description="Helical" evidence="10">
    <location>
        <begin position="1657"/>
        <end position="1674"/>
    </location>
</feature>
<dbReference type="InterPro" id="IPR017871">
    <property type="entry name" value="ABC_transporter-like_CS"/>
</dbReference>
<feature type="transmembrane region" description="Helical" evidence="10">
    <location>
        <begin position="389"/>
        <end position="409"/>
    </location>
</feature>
<evidence type="ECO:0000259" key="11">
    <source>
        <dbReference type="PROSITE" id="PS50262"/>
    </source>
</evidence>
<evidence type="ECO:0000313" key="13">
    <source>
        <dbReference type="EMBL" id="CAF1244376.1"/>
    </source>
</evidence>
<dbReference type="Gene3D" id="3.40.50.300">
    <property type="entry name" value="P-loop containing nucleotide triphosphate hydrolases"/>
    <property type="match status" value="2"/>
</dbReference>
<keyword evidence="6" id="KW-0067">ATP-binding</keyword>
<feature type="transmembrane region" description="Helical" evidence="10">
    <location>
        <begin position="698"/>
        <end position="718"/>
    </location>
</feature>
<feature type="transmembrane region" description="Helical" evidence="10">
    <location>
        <begin position="660"/>
        <end position="678"/>
    </location>
</feature>
<dbReference type="FunFam" id="3.40.50.300:FF:001253">
    <property type="entry name" value="ATP-binding cassette protein subfamily A, member 10"/>
    <property type="match status" value="1"/>
</dbReference>
<dbReference type="EMBL" id="CAJNOJ010000175">
    <property type="protein sequence ID" value="CAF1244376.1"/>
    <property type="molecule type" value="Genomic_DNA"/>
</dbReference>
<dbReference type="InterPro" id="IPR026082">
    <property type="entry name" value="ABCA"/>
</dbReference>
<feature type="transmembrane region" description="Helical" evidence="10">
    <location>
        <begin position="6"/>
        <end position="31"/>
    </location>
</feature>
<evidence type="ECO:0000256" key="7">
    <source>
        <dbReference type="ARBA" id="ARBA00022989"/>
    </source>
</evidence>
<feature type="transmembrane region" description="Helical" evidence="10">
    <location>
        <begin position="1592"/>
        <end position="1610"/>
    </location>
</feature>
<keyword evidence="5" id="KW-0547">Nucleotide-binding</keyword>
<evidence type="ECO:0000256" key="1">
    <source>
        <dbReference type="ARBA" id="ARBA00004141"/>
    </source>
</evidence>
<dbReference type="GO" id="GO:0016887">
    <property type="term" value="F:ATP hydrolysis activity"/>
    <property type="evidence" value="ECO:0007669"/>
    <property type="project" value="InterPro"/>
</dbReference>
<dbReference type="InterPro" id="IPR013525">
    <property type="entry name" value="ABC2_TM"/>
</dbReference>
<dbReference type="InterPro" id="IPR017452">
    <property type="entry name" value="GPCR_Rhodpsn_7TM"/>
</dbReference>
<evidence type="ECO:0000256" key="4">
    <source>
        <dbReference type="ARBA" id="ARBA00022692"/>
    </source>
</evidence>
<dbReference type="SMART" id="SM00382">
    <property type="entry name" value="AAA"/>
    <property type="match status" value="2"/>
</dbReference>
<feature type="transmembrane region" description="Helical" evidence="10">
    <location>
        <begin position="1522"/>
        <end position="1548"/>
    </location>
</feature>
<feature type="domain" description="ABC transporter" evidence="12">
    <location>
        <begin position="1727"/>
        <end position="1965"/>
    </location>
</feature>
<evidence type="ECO:0000259" key="12">
    <source>
        <dbReference type="PROSITE" id="PS50893"/>
    </source>
</evidence>
<evidence type="ECO:0000256" key="6">
    <source>
        <dbReference type="ARBA" id="ARBA00022840"/>
    </source>
</evidence>
<feature type="transmembrane region" description="Helical" evidence="10">
    <location>
        <begin position="166"/>
        <end position="187"/>
    </location>
</feature>
<feature type="transmembrane region" description="Helical" evidence="10">
    <location>
        <begin position="1478"/>
        <end position="1501"/>
    </location>
</feature>
<keyword evidence="8 10" id="KW-0472">Membrane</keyword>
<dbReference type="PROSITE" id="PS50893">
    <property type="entry name" value="ABC_TRANSPORTER_2"/>
    <property type="match status" value="2"/>
</dbReference>
<feature type="transmembrane region" description="Helical" evidence="10">
    <location>
        <begin position="43"/>
        <end position="61"/>
    </location>
</feature>
<dbReference type="InterPro" id="IPR027417">
    <property type="entry name" value="P-loop_NTPase"/>
</dbReference>
<feature type="transmembrane region" description="Helical" evidence="10">
    <location>
        <begin position="790"/>
        <end position="813"/>
    </location>
</feature>
<dbReference type="PANTHER" id="PTHR19229">
    <property type="entry name" value="ATP-BINDING CASSETTE TRANSPORTER SUBFAMILY A ABCA"/>
    <property type="match status" value="1"/>
</dbReference>
<dbReference type="CDD" id="cd03263">
    <property type="entry name" value="ABC_subfamily_A"/>
    <property type="match status" value="2"/>
</dbReference>
<feature type="transmembrane region" description="Helical" evidence="10">
    <location>
        <begin position="725"/>
        <end position="743"/>
    </location>
</feature>
<dbReference type="OrthoDB" id="10255969at2759"/>
<feature type="transmembrane region" description="Helical" evidence="10">
    <location>
        <begin position="1560"/>
        <end position="1580"/>
    </location>
</feature>
<dbReference type="Pfam" id="PF00005">
    <property type="entry name" value="ABC_tran"/>
    <property type="match status" value="2"/>
</dbReference>
<evidence type="ECO:0000256" key="9">
    <source>
        <dbReference type="SAM" id="MobiDB-lite"/>
    </source>
</evidence>
<evidence type="ECO:0000256" key="2">
    <source>
        <dbReference type="ARBA" id="ARBA00008869"/>
    </source>
</evidence>
<dbReference type="Proteomes" id="UP000663852">
    <property type="component" value="Unassembled WGS sequence"/>
</dbReference>
<feature type="domain" description="G-protein coupled receptors family 1 profile" evidence="11">
    <location>
        <begin position="15"/>
        <end position="270"/>
    </location>
</feature>
<comment type="similarity">
    <text evidence="2">Belongs to the ABC transporter superfamily. ABCA family.</text>
</comment>
<gene>
    <name evidence="13" type="ORF">EDS130_LOCUS27627</name>
</gene>
<feature type="transmembrane region" description="Helical" evidence="10">
    <location>
        <begin position="81"/>
        <end position="99"/>
    </location>
</feature>
<dbReference type="GO" id="GO:0005319">
    <property type="term" value="F:lipid transporter activity"/>
    <property type="evidence" value="ECO:0007669"/>
    <property type="project" value="TreeGrafter"/>
</dbReference>
<evidence type="ECO:0000256" key="8">
    <source>
        <dbReference type="ARBA" id="ARBA00023136"/>
    </source>
</evidence>
<evidence type="ECO:0000256" key="3">
    <source>
        <dbReference type="ARBA" id="ARBA00022448"/>
    </source>
</evidence>
<dbReference type="InterPro" id="IPR003439">
    <property type="entry name" value="ABC_transporter-like_ATP-bd"/>
</dbReference>